<proteinExistence type="predicted"/>
<evidence type="ECO:0000313" key="1">
    <source>
        <dbReference type="EMBL" id="AEP13258.1"/>
    </source>
</evidence>
<accession>G2LKH2</accession>
<dbReference type="STRING" id="981222.Cabther_B0256"/>
<name>G2LKH2_CHLTF</name>
<organism evidence="1 2">
    <name type="scientific">Chloracidobacterium thermophilum (strain B)</name>
    <dbReference type="NCBI Taxonomy" id="981222"/>
    <lineage>
        <taxon>Bacteria</taxon>
        <taxon>Pseudomonadati</taxon>
        <taxon>Acidobacteriota</taxon>
        <taxon>Terriglobia</taxon>
        <taxon>Terriglobales</taxon>
        <taxon>Acidobacteriaceae</taxon>
        <taxon>Chloracidobacterium</taxon>
    </lineage>
</organism>
<dbReference type="HOGENOM" id="CLU_1923846_0_0_0"/>
<keyword evidence="2" id="KW-1185">Reference proteome</keyword>
<evidence type="ECO:0000313" key="2">
    <source>
        <dbReference type="Proteomes" id="UP000006791"/>
    </source>
</evidence>
<gene>
    <name evidence="1" type="ordered locus">Cabther_B0256</name>
</gene>
<sequence length="131" mass="14683">MEFDTSPAAECRLTRSDTFAVGLFTVLYILQVAHAAVTRSFWLDELFTFYIVTMPDWAGMMDLIQRGPDQNPPLFYALTRLVVSVLSEGEWAFRLPAMTSYGSDEKPTLPKGILCFHAPDLHLRAVPIAGK</sequence>
<dbReference type="Proteomes" id="UP000006791">
    <property type="component" value="Chromosome 2"/>
</dbReference>
<dbReference type="EMBL" id="CP002515">
    <property type="protein sequence ID" value="AEP13258.1"/>
    <property type="molecule type" value="Genomic_DNA"/>
</dbReference>
<dbReference type="KEGG" id="ctm:Cabther_B0256"/>
<reference evidence="1 2" key="1">
    <citation type="journal article" date="2012" name="Environ. Microbiol.">
        <title>Complete genome of Candidatus Chloracidobacterium thermophilum, a chlorophyll-based photoheterotroph belonging to the phylum Acidobacteria.</title>
        <authorList>
            <person name="Garcia Costas A.M."/>
            <person name="Liu Z."/>
            <person name="Tomsho L.P."/>
            <person name="Schuster S.C."/>
            <person name="Ward D.M."/>
            <person name="Bryant D.A."/>
        </authorList>
    </citation>
    <scope>NUCLEOTIDE SEQUENCE [LARGE SCALE GENOMIC DNA]</scope>
    <source>
        <strain evidence="1 2">B</strain>
    </source>
</reference>
<dbReference type="AlphaFoldDB" id="G2LKH2"/>
<protein>
    <submittedName>
        <fullName evidence="1">Uncharacterized protein</fullName>
    </submittedName>
</protein>